<dbReference type="PROSITE" id="PS50115">
    <property type="entry name" value="ARFGAP"/>
    <property type="match status" value="1"/>
</dbReference>
<dbReference type="FunFam" id="1.10.220.150:FF:000009">
    <property type="entry name" value="stromal membrane-associated protein 1 isoform X1"/>
    <property type="match status" value="1"/>
</dbReference>
<sequence length="310" mass="34615">MSRNTADHQRRLANLLRQPENRECCDCSAKQPSWASTNLGVFFCLRCAGLHRALGTHVSKVKSTTMDTWEEDMIRRCEAVGNARGQILYEHNLPQHVRPNPSSNNAVVERFIRDKYERKLYYHPQYEELLKKFMLESADTAKPKSTTNTTITPPPKTETTTTNNGASVPMLWGGACPTTTTTTTTTTGSSTPAGNKDVKSGINMDDLFTPTVVQSNPHSQQQLHQPQQPQQPQQVQQMPWSNGAVGNTVMMMMHTHQSYSVSPQANYQTTQVDAKAEIMSLFSSPSTHHSNHVYSAWQPKQSSPGCHLSQ</sequence>
<dbReference type="STRING" id="67003.A0A1X0NR72"/>
<dbReference type="PRINTS" id="PR00405">
    <property type="entry name" value="REVINTRACTNG"/>
</dbReference>
<dbReference type="GeneID" id="39987443"/>
<dbReference type="Pfam" id="PF01412">
    <property type="entry name" value="ArfGap"/>
    <property type="match status" value="1"/>
</dbReference>
<keyword evidence="1" id="KW-0343">GTPase activation</keyword>
<keyword evidence="2" id="KW-0479">Metal-binding</keyword>
<evidence type="ECO:0000256" key="1">
    <source>
        <dbReference type="ARBA" id="ARBA00022468"/>
    </source>
</evidence>
<evidence type="ECO:0000313" key="9">
    <source>
        <dbReference type="Proteomes" id="UP000192257"/>
    </source>
</evidence>
<evidence type="ECO:0000256" key="5">
    <source>
        <dbReference type="PROSITE-ProRule" id="PRU00288"/>
    </source>
</evidence>
<feature type="compositionally biased region" description="Low complexity" evidence="6">
    <location>
        <begin position="178"/>
        <end position="187"/>
    </location>
</feature>
<dbReference type="InterPro" id="IPR037278">
    <property type="entry name" value="ARFGAP/RecO"/>
</dbReference>
<organism evidence="8 9">
    <name type="scientific">Trypanosoma theileri</name>
    <dbReference type="NCBI Taxonomy" id="67003"/>
    <lineage>
        <taxon>Eukaryota</taxon>
        <taxon>Discoba</taxon>
        <taxon>Euglenozoa</taxon>
        <taxon>Kinetoplastea</taxon>
        <taxon>Metakinetoplastina</taxon>
        <taxon>Trypanosomatida</taxon>
        <taxon>Trypanosomatidae</taxon>
        <taxon>Trypanosoma</taxon>
    </lineage>
</organism>
<proteinExistence type="predicted"/>
<dbReference type="RefSeq" id="XP_028881167.1">
    <property type="nucleotide sequence ID" value="XM_029027663.1"/>
</dbReference>
<evidence type="ECO:0000256" key="3">
    <source>
        <dbReference type="ARBA" id="ARBA00022771"/>
    </source>
</evidence>
<reference evidence="8 9" key="1">
    <citation type="submission" date="2017-03" db="EMBL/GenBank/DDBJ databases">
        <title>An alternative strategy for trypanosome survival in the mammalian bloodstream revealed through genome and transcriptome analysis of the ubiquitous bovine parasite Trypanosoma (Megatrypanum) theileri.</title>
        <authorList>
            <person name="Kelly S."/>
            <person name="Ivens A."/>
            <person name="Mott A."/>
            <person name="O'Neill E."/>
            <person name="Emms D."/>
            <person name="Macleod O."/>
            <person name="Voorheis P."/>
            <person name="Matthews J."/>
            <person name="Matthews K."/>
            <person name="Carrington M."/>
        </authorList>
    </citation>
    <scope>NUCLEOTIDE SEQUENCE [LARGE SCALE GENOMIC DNA]</scope>
    <source>
        <strain evidence="8">Edinburgh</strain>
    </source>
</reference>
<evidence type="ECO:0000256" key="4">
    <source>
        <dbReference type="ARBA" id="ARBA00022833"/>
    </source>
</evidence>
<dbReference type="SUPFAM" id="SSF57863">
    <property type="entry name" value="ArfGap/RecO-like zinc finger"/>
    <property type="match status" value="1"/>
</dbReference>
<dbReference type="InterPro" id="IPR051718">
    <property type="entry name" value="ARF_GTPase-activating"/>
</dbReference>
<dbReference type="InterPro" id="IPR001164">
    <property type="entry name" value="ArfGAP_dom"/>
</dbReference>
<evidence type="ECO:0000259" key="7">
    <source>
        <dbReference type="PROSITE" id="PS50115"/>
    </source>
</evidence>
<gene>
    <name evidence="8" type="ORF">TM35_000242510</name>
</gene>
<keyword evidence="3 5" id="KW-0863">Zinc-finger</keyword>
<feature type="compositionally biased region" description="Low complexity" evidence="6">
    <location>
        <begin position="214"/>
        <end position="237"/>
    </location>
</feature>
<dbReference type="OrthoDB" id="10266696at2759"/>
<dbReference type="GO" id="GO:0008270">
    <property type="term" value="F:zinc ion binding"/>
    <property type="evidence" value="ECO:0007669"/>
    <property type="project" value="UniProtKB-KW"/>
</dbReference>
<dbReference type="Proteomes" id="UP000192257">
    <property type="component" value="Unassembled WGS sequence"/>
</dbReference>
<dbReference type="PANTHER" id="PTHR45705:SF1">
    <property type="entry name" value="FI20236P1"/>
    <property type="match status" value="1"/>
</dbReference>
<dbReference type="CDD" id="cd08204">
    <property type="entry name" value="ArfGap"/>
    <property type="match status" value="1"/>
</dbReference>
<keyword evidence="4" id="KW-0862">Zinc</keyword>
<feature type="compositionally biased region" description="Polar residues" evidence="6">
    <location>
        <begin position="298"/>
        <end position="310"/>
    </location>
</feature>
<dbReference type="AlphaFoldDB" id="A0A1X0NR72"/>
<feature type="compositionally biased region" description="Low complexity" evidence="6">
    <location>
        <begin position="143"/>
        <end position="164"/>
    </location>
</feature>
<dbReference type="InterPro" id="IPR038508">
    <property type="entry name" value="ArfGAP_dom_sf"/>
</dbReference>
<feature type="region of interest" description="Disordered" evidence="6">
    <location>
        <begin position="141"/>
        <end position="238"/>
    </location>
</feature>
<accession>A0A1X0NR72</accession>
<feature type="region of interest" description="Disordered" evidence="6">
    <location>
        <begin position="288"/>
        <end position="310"/>
    </location>
</feature>
<name>A0A1X0NR72_9TRYP</name>
<evidence type="ECO:0000256" key="6">
    <source>
        <dbReference type="SAM" id="MobiDB-lite"/>
    </source>
</evidence>
<dbReference type="EMBL" id="NBCO01000024">
    <property type="protein sequence ID" value="ORC87101.1"/>
    <property type="molecule type" value="Genomic_DNA"/>
</dbReference>
<dbReference type="VEuPathDB" id="TriTrypDB:TM35_000242510"/>
<comment type="caution">
    <text evidence="8">The sequence shown here is derived from an EMBL/GenBank/DDBJ whole genome shotgun (WGS) entry which is preliminary data.</text>
</comment>
<dbReference type="GO" id="GO:0005737">
    <property type="term" value="C:cytoplasm"/>
    <property type="evidence" value="ECO:0007669"/>
    <property type="project" value="TreeGrafter"/>
</dbReference>
<feature type="domain" description="Arf-GAP" evidence="7">
    <location>
        <begin position="9"/>
        <end position="129"/>
    </location>
</feature>
<dbReference type="PANTHER" id="PTHR45705">
    <property type="entry name" value="FI20236P1"/>
    <property type="match status" value="1"/>
</dbReference>
<evidence type="ECO:0000256" key="2">
    <source>
        <dbReference type="ARBA" id="ARBA00022723"/>
    </source>
</evidence>
<dbReference type="GO" id="GO:0005096">
    <property type="term" value="F:GTPase activator activity"/>
    <property type="evidence" value="ECO:0007669"/>
    <property type="project" value="UniProtKB-KW"/>
</dbReference>
<keyword evidence="9" id="KW-1185">Reference proteome</keyword>
<protein>
    <submittedName>
        <fullName evidence="8">ADP-ribosylation factor GTPase activating protein</fullName>
    </submittedName>
</protein>
<dbReference type="Gene3D" id="1.10.220.150">
    <property type="entry name" value="Arf GTPase activating protein"/>
    <property type="match status" value="1"/>
</dbReference>
<dbReference type="SMART" id="SM00105">
    <property type="entry name" value="ArfGap"/>
    <property type="match status" value="1"/>
</dbReference>
<evidence type="ECO:0000313" key="8">
    <source>
        <dbReference type="EMBL" id="ORC87101.1"/>
    </source>
</evidence>